<evidence type="ECO:0000313" key="2">
    <source>
        <dbReference type="Proteomes" id="UP000076858"/>
    </source>
</evidence>
<gene>
    <name evidence="1" type="ORF">APZ42_009354</name>
</gene>
<comment type="caution">
    <text evidence="1">The sequence shown here is derived from an EMBL/GenBank/DDBJ whole genome shotgun (WGS) entry which is preliminary data.</text>
</comment>
<sequence length="125" mass="14315">KFAWPSLNANPKGNLFPDLIGRVIRNLVKGLFGQFSTQPSSHFLNTSLALLADYYRSYDFSAPRASIDVWDRVNTVNTEMHWELIEETSNGILYSESLNDYFIDEKDERSPVEISAVIHHHMAII</sequence>
<keyword evidence="2" id="KW-1185">Reference proteome</keyword>
<feature type="non-terminal residue" evidence="1">
    <location>
        <position position="1"/>
    </location>
</feature>
<dbReference type="Proteomes" id="UP000076858">
    <property type="component" value="Unassembled WGS sequence"/>
</dbReference>
<dbReference type="EMBL" id="LRGB01025187">
    <property type="protein sequence ID" value="KZR96353.1"/>
    <property type="molecule type" value="Genomic_DNA"/>
</dbReference>
<reference evidence="1 2" key="1">
    <citation type="submission" date="2016-03" db="EMBL/GenBank/DDBJ databases">
        <title>EvidentialGene: Evidence-directed Construction of Genes on Genomes.</title>
        <authorList>
            <person name="Gilbert D.G."/>
            <person name="Choi J.-H."/>
            <person name="Mockaitis K."/>
            <person name="Colbourne J."/>
            <person name="Pfrender M."/>
        </authorList>
    </citation>
    <scope>NUCLEOTIDE SEQUENCE [LARGE SCALE GENOMIC DNA]</scope>
    <source>
        <strain evidence="1 2">Xinb3</strain>
        <tissue evidence="1">Complete organism</tissue>
    </source>
</reference>
<organism evidence="1 2">
    <name type="scientific">Daphnia magna</name>
    <dbReference type="NCBI Taxonomy" id="35525"/>
    <lineage>
        <taxon>Eukaryota</taxon>
        <taxon>Metazoa</taxon>
        <taxon>Ecdysozoa</taxon>
        <taxon>Arthropoda</taxon>
        <taxon>Crustacea</taxon>
        <taxon>Branchiopoda</taxon>
        <taxon>Diplostraca</taxon>
        <taxon>Cladocera</taxon>
        <taxon>Anomopoda</taxon>
        <taxon>Daphniidae</taxon>
        <taxon>Daphnia</taxon>
    </lineage>
</organism>
<feature type="non-terminal residue" evidence="1">
    <location>
        <position position="125"/>
    </location>
</feature>
<protein>
    <submittedName>
        <fullName evidence="1">Uncharacterized protein</fullName>
    </submittedName>
</protein>
<name>A0A164E2G4_9CRUS</name>
<accession>A0A164E2G4</accession>
<evidence type="ECO:0000313" key="1">
    <source>
        <dbReference type="EMBL" id="KZR96353.1"/>
    </source>
</evidence>
<proteinExistence type="predicted"/>
<dbReference type="AlphaFoldDB" id="A0A164E2G4"/>